<feature type="region of interest" description="Disordered" evidence="1">
    <location>
        <begin position="390"/>
        <end position="424"/>
    </location>
</feature>
<protein>
    <submittedName>
        <fullName evidence="2">Uncharacterized protein</fullName>
    </submittedName>
</protein>
<feature type="compositionally biased region" description="Pro residues" evidence="1">
    <location>
        <begin position="330"/>
        <end position="339"/>
    </location>
</feature>
<feature type="region of interest" description="Disordered" evidence="1">
    <location>
        <begin position="18"/>
        <end position="52"/>
    </location>
</feature>
<dbReference type="EMBL" id="WNWS01000053">
    <property type="protein sequence ID" value="KAE9984183.1"/>
    <property type="molecule type" value="Genomic_DNA"/>
</dbReference>
<proteinExistence type="predicted"/>
<comment type="caution">
    <text evidence="2">The sequence shown here is derived from an EMBL/GenBank/DDBJ whole genome shotgun (WGS) entry which is preliminary data.</text>
</comment>
<feature type="compositionally biased region" description="Basic and acidic residues" evidence="1">
    <location>
        <begin position="391"/>
        <end position="401"/>
    </location>
</feature>
<dbReference type="AlphaFoldDB" id="A0A8H3VBQ7"/>
<evidence type="ECO:0000313" key="2">
    <source>
        <dbReference type="EMBL" id="KAE9984183.1"/>
    </source>
</evidence>
<sequence>MGITNPFSDRYRSTSLSDLTFSSDEESGHASPLTDFSIDESGPPSPLTASGIDEETGKYIAVELGSTELQDAPLYRSFGGRGASKSCDNMLLAALVYREPDKKPRLLRANRSMNDVFPLRRGEAIQPCPDILPDFYDDEEIAQWSTTAQRASPAYFAERLHYDEDSGYDDINPPASSHCTEQDEILNELCRLPTSDRSPQAVLYHVSWRYEVEVTSFLIDHIGASENLILYGLLVTDVDVDDFKGSVITTLASTVPLDPFSLFDPLYPQHFRQLGGLLHTGEAILVPEFHDPLGIIHYLLERGGIWSSPVQPHIPKPVQVPVPKPVQAPIPKPVQPHTPTPVQQRIRKSPDDKEKVTADENLLSTCVLDEARRFALRMMCDPTMAKWKPRKVGEPRRKDSDVISESVWQVTRPGESDFKRGPAPLLGRELSYSDLV</sequence>
<dbReference type="Proteomes" id="UP000447873">
    <property type="component" value="Unassembled WGS sequence"/>
</dbReference>
<evidence type="ECO:0000256" key="1">
    <source>
        <dbReference type="SAM" id="MobiDB-lite"/>
    </source>
</evidence>
<evidence type="ECO:0000313" key="3">
    <source>
        <dbReference type="Proteomes" id="UP000447873"/>
    </source>
</evidence>
<reference evidence="2 3" key="1">
    <citation type="submission" date="2018-12" db="EMBL/GenBank/DDBJ databases">
        <title>Venturia inaequalis Genome Resource.</title>
        <authorList>
            <person name="Lichtner F.J."/>
        </authorList>
    </citation>
    <scope>NUCLEOTIDE SEQUENCE [LARGE SCALE GENOMIC DNA]</scope>
    <source>
        <strain evidence="2 3">120213</strain>
    </source>
</reference>
<gene>
    <name evidence="2" type="ORF">EG328_009062</name>
</gene>
<name>A0A8H3VBQ7_VENIN</name>
<feature type="region of interest" description="Disordered" evidence="1">
    <location>
        <begin position="330"/>
        <end position="355"/>
    </location>
</feature>
<accession>A0A8H3VBQ7</accession>
<organism evidence="2 3">
    <name type="scientific">Venturia inaequalis</name>
    <name type="common">Apple scab fungus</name>
    <dbReference type="NCBI Taxonomy" id="5025"/>
    <lineage>
        <taxon>Eukaryota</taxon>
        <taxon>Fungi</taxon>
        <taxon>Dikarya</taxon>
        <taxon>Ascomycota</taxon>
        <taxon>Pezizomycotina</taxon>
        <taxon>Dothideomycetes</taxon>
        <taxon>Pleosporomycetidae</taxon>
        <taxon>Venturiales</taxon>
        <taxon>Venturiaceae</taxon>
        <taxon>Venturia</taxon>
    </lineage>
</organism>